<dbReference type="AlphaFoldDB" id="K1RWY0"/>
<sequence length="142" mass="16220">MNLFDGFDAELYSVYSRTGYPDKKIKSAFRIAETQLVKNIFNSKKIGKKVENYEETSSEDKSAQKLETSIKLNPSPLKYIARDMVWKLAPWKNKNLKAYIEEVNPDLIFSVLSSNSAVNDMIAYTAKVSGAKVILYAWDDNY</sequence>
<accession>K1RWY0</accession>
<dbReference type="EMBL" id="AJWZ01010668">
    <property type="protein sequence ID" value="EKC47799.1"/>
    <property type="molecule type" value="Genomic_DNA"/>
</dbReference>
<feature type="non-terminal residue" evidence="1">
    <location>
        <position position="142"/>
    </location>
</feature>
<protein>
    <submittedName>
        <fullName evidence="1">Uncharacterized protein</fullName>
    </submittedName>
</protein>
<name>K1RWY0_9ZZZZ</name>
<gene>
    <name evidence="1" type="ORF">OBE_15515</name>
</gene>
<organism evidence="1">
    <name type="scientific">human gut metagenome</name>
    <dbReference type="NCBI Taxonomy" id="408170"/>
    <lineage>
        <taxon>unclassified sequences</taxon>
        <taxon>metagenomes</taxon>
        <taxon>organismal metagenomes</taxon>
    </lineage>
</organism>
<proteinExistence type="predicted"/>
<evidence type="ECO:0000313" key="1">
    <source>
        <dbReference type="EMBL" id="EKC47799.1"/>
    </source>
</evidence>
<reference evidence="1" key="1">
    <citation type="journal article" date="2013" name="Environ. Microbiol.">
        <title>Microbiota from the distal guts of lean and obese adolescents exhibit partial functional redundancy besides clear differences in community structure.</title>
        <authorList>
            <person name="Ferrer M."/>
            <person name="Ruiz A."/>
            <person name="Lanza F."/>
            <person name="Haange S.B."/>
            <person name="Oberbach A."/>
            <person name="Till H."/>
            <person name="Bargiela R."/>
            <person name="Campoy C."/>
            <person name="Segura M.T."/>
            <person name="Richter M."/>
            <person name="von Bergen M."/>
            <person name="Seifert J."/>
            <person name="Suarez A."/>
        </authorList>
    </citation>
    <scope>NUCLEOTIDE SEQUENCE</scope>
</reference>
<comment type="caution">
    <text evidence="1">The sequence shown here is derived from an EMBL/GenBank/DDBJ whole genome shotgun (WGS) entry which is preliminary data.</text>
</comment>